<dbReference type="InterPro" id="IPR011344">
    <property type="entry name" value="ssDNA-bd"/>
</dbReference>
<feature type="compositionally biased region" description="Acidic residues" evidence="4">
    <location>
        <begin position="159"/>
        <end position="169"/>
    </location>
</feature>
<evidence type="ECO:0000313" key="6">
    <source>
        <dbReference type="EMBL" id="ATB69265.1"/>
    </source>
</evidence>
<comment type="function">
    <text evidence="2">Plays an important role in DNA replication, recombination and repair. Binds to ssDNA and to an array of partner proteins to recruit them to their sites of action during DNA metabolism.</text>
</comment>
<keyword evidence="1 2" id="KW-0238">DNA-binding</keyword>
<dbReference type="PANTHER" id="PTHR10302:SF27">
    <property type="entry name" value="SINGLE-STRANDED DNA-BINDING PROTEIN"/>
    <property type="match status" value="1"/>
</dbReference>
<dbReference type="InterPro" id="IPR000424">
    <property type="entry name" value="Primosome_PriB/ssb"/>
</dbReference>
<evidence type="ECO:0000313" key="7">
    <source>
        <dbReference type="EMBL" id="QIR76910.1"/>
    </source>
</evidence>
<dbReference type="GO" id="GO:0009295">
    <property type="term" value="C:nucleoid"/>
    <property type="evidence" value="ECO:0007669"/>
    <property type="project" value="TreeGrafter"/>
</dbReference>
<accession>A0A1Y0HM05</accession>
<evidence type="ECO:0000256" key="2">
    <source>
        <dbReference type="HAMAP-Rule" id="MF_00984"/>
    </source>
</evidence>
<dbReference type="Proteomes" id="UP000196005">
    <property type="component" value="Chromosome"/>
</dbReference>
<keyword evidence="2" id="KW-0227">DNA damage</keyword>
<comment type="subunit">
    <text evidence="2">Homotetramer.</text>
</comment>
<reference evidence="8" key="2">
    <citation type="submission" date="2017-05" db="EMBL/GenBank/DDBJ databases">
        <title>Dechlorination kinetics govern the competition between two new strains of the genus Sulfurospirillum.</title>
        <authorList>
            <person name="Buttet G.F."/>
            <person name="Murray A.M."/>
            <person name="Goris T."/>
            <person name="Burion M."/>
            <person name="Lin B."/>
            <person name="Rolle M."/>
            <person name="Maillard J."/>
        </authorList>
    </citation>
    <scope>NUCLEOTIDE SEQUENCE [LARGE SCALE GENOMIC DNA]</scope>
    <source>
        <strain evidence="8">SL2-1</strain>
    </source>
</reference>
<reference evidence="5" key="5">
    <citation type="journal article" date="2018" name="FEMS Microbiol. Ecol.">
        <title>Coexistence of two distinct Sulfurospirillum populations respiring tetrachloroethene-genomic and kinetic considerations. .</title>
        <authorList>
            <person name="Buttet G.F."/>
            <person name="Murray A.M."/>
            <person name="Goris T."/>
            <person name="Burion M."/>
            <person name="Jin B."/>
            <person name="Rolle M."/>
            <person name="Holliger C."/>
            <person name="Maillard J."/>
        </authorList>
    </citation>
    <scope>NUCLEOTIDE SEQUENCE</scope>
    <source>
        <strain evidence="5">SL2-1</strain>
    </source>
</reference>
<dbReference type="RefSeq" id="WP_087438333.1">
    <property type="nucleotide sequence ID" value="NZ_CP021416.1"/>
</dbReference>
<comment type="caution">
    <text evidence="2">Lacks conserved residue(s) required for the propagation of feature annotation.</text>
</comment>
<evidence type="ECO:0000256" key="4">
    <source>
        <dbReference type="SAM" id="MobiDB-lite"/>
    </source>
</evidence>
<dbReference type="EMBL" id="CP023275">
    <property type="protein sequence ID" value="ATB69265.1"/>
    <property type="molecule type" value="Genomic_DNA"/>
</dbReference>
<keyword evidence="2" id="KW-0235">DNA replication</keyword>
<dbReference type="GO" id="GO:0006260">
    <property type="term" value="P:DNA replication"/>
    <property type="evidence" value="ECO:0007669"/>
    <property type="project" value="UniProtKB-UniRule"/>
</dbReference>
<dbReference type="OrthoDB" id="9809878at2"/>
<name>A0A1Y0HM05_9BACT</name>
<evidence type="ECO:0000313" key="9">
    <source>
        <dbReference type="Proteomes" id="UP000217349"/>
    </source>
</evidence>
<keyword evidence="2" id="KW-0233">DNA recombination</keyword>
<dbReference type="GO" id="GO:0006281">
    <property type="term" value="P:DNA repair"/>
    <property type="evidence" value="ECO:0007669"/>
    <property type="project" value="UniProtKB-UniRule"/>
</dbReference>
<dbReference type="GO" id="GO:0006310">
    <property type="term" value="P:DNA recombination"/>
    <property type="evidence" value="ECO:0007669"/>
    <property type="project" value="UniProtKB-UniRule"/>
</dbReference>
<protein>
    <recommendedName>
        <fullName evidence="2 3">Single-stranded DNA-binding protein</fullName>
        <shortName evidence="2">SSB</shortName>
    </recommendedName>
</protein>
<keyword evidence="8" id="KW-1185">Reference proteome</keyword>
<feature type="compositionally biased region" description="Gly residues" evidence="4">
    <location>
        <begin position="111"/>
        <end position="122"/>
    </location>
</feature>
<evidence type="ECO:0000313" key="8">
    <source>
        <dbReference type="Proteomes" id="UP000196005"/>
    </source>
</evidence>
<dbReference type="Proteomes" id="UP000217349">
    <property type="component" value="Chromosome"/>
</dbReference>
<dbReference type="KEGG" id="suls:Sdiek1_1199"/>
<evidence type="ECO:0000256" key="3">
    <source>
        <dbReference type="PIRNR" id="PIRNR002070"/>
    </source>
</evidence>
<keyword evidence="2" id="KW-0234">DNA repair</keyword>
<organism evidence="5 8">
    <name type="scientific">Sulfurospirillum diekertiae</name>
    <dbReference type="NCBI Taxonomy" id="1854492"/>
    <lineage>
        <taxon>Bacteria</taxon>
        <taxon>Pseudomonadati</taxon>
        <taxon>Campylobacterota</taxon>
        <taxon>Epsilonproteobacteria</taxon>
        <taxon>Campylobacterales</taxon>
        <taxon>Sulfurospirillaceae</taxon>
        <taxon>Sulfurospirillum</taxon>
    </lineage>
</organism>
<dbReference type="AlphaFoldDB" id="A0A1Y0HM05"/>
<feature type="short sequence motif" description="Important for interaction with partner proteins" evidence="2">
    <location>
        <begin position="164"/>
        <end position="169"/>
    </location>
</feature>
<dbReference type="InterPro" id="IPR012340">
    <property type="entry name" value="NA-bd_OB-fold"/>
</dbReference>
<evidence type="ECO:0000313" key="5">
    <source>
        <dbReference type="EMBL" id="ARU48365.1"/>
    </source>
</evidence>
<reference evidence="6" key="4">
    <citation type="submission" date="2017-09" db="EMBL/GenBank/DDBJ databases">
        <authorList>
            <person name="Goris T."/>
        </authorList>
    </citation>
    <scope>NUCLEOTIDE SEQUENCE</scope>
    <source>
        <strain evidence="6">JPD-1</strain>
    </source>
</reference>
<dbReference type="KEGG" id="sulj:SJPD1_1153"/>
<reference evidence="9" key="3">
    <citation type="submission" date="2017-09" db="EMBL/GenBank/DDBJ databases">
        <title>The complete genome of Sulfurospirillum sp. JPD-1.</title>
        <authorList>
            <person name="Goris T."/>
        </authorList>
    </citation>
    <scope>NUCLEOTIDE SEQUENCE [LARGE SCALE GENOMIC DNA]</scope>
    <source>
        <strain evidence="9">JPD-1</strain>
    </source>
</reference>
<accession>A0A6G9VW53</accession>
<dbReference type="PROSITE" id="PS50935">
    <property type="entry name" value="SSB"/>
    <property type="match status" value="1"/>
</dbReference>
<dbReference type="Proteomes" id="UP000502831">
    <property type="component" value="Chromosome"/>
</dbReference>
<dbReference type="HAMAP" id="MF_00984">
    <property type="entry name" value="SSB"/>
    <property type="match status" value="1"/>
</dbReference>
<dbReference type="Pfam" id="PF00436">
    <property type="entry name" value="SSB"/>
    <property type="match status" value="1"/>
</dbReference>
<dbReference type="PANTHER" id="PTHR10302">
    <property type="entry name" value="SINGLE-STRANDED DNA-BINDING PROTEIN"/>
    <property type="match status" value="1"/>
</dbReference>
<proteinExistence type="inferred from homology"/>
<reference evidence="7" key="7">
    <citation type="submission" date="2020-08" db="EMBL/GenBank/DDBJ databases">
        <authorList>
            <person name="Yang Y."/>
            <person name="Huo L."/>
            <person name="Yan J."/>
        </authorList>
    </citation>
    <scope>NUCLEOTIDE SEQUENCE</scope>
    <source>
        <strain evidence="7">ACSDCE</strain>
    </source>
</reference>
<dbReference type="Gene3D" id="2.40.50.140">
    <property type="entry name" value="Nucleic acid-binding proteins"/>
    <property type="match status" value="1"/>
</dbReference>
<dbReference type="SUPFAM" id="SSF50249">
    <property type="entry name" value="Nucleic acid-binding proteins"/>
    <property type="match status" value="1"/>
</dbReference>
<reference evidence="6" key="6">
    <citation type="journal article" date="2020" name="MicrobiologyOpen">
        <title>Tetrachloroethene respiration in Sulfurospirillum species is regulated by a two-component system as unraveled by comparative genomics, transcriptomics, and regulator binding studies.</title>
        <authorList>
            <person name="Esken J."/>
            <person name="Goris T."/>
            <person name="Gadkari J."/>
            <person name="Bischler T."/>
            <person name="Forstner K.U."/>
            <person name="Sharma C.M."/>
            <person name="Diekert G."/>
            <person name="Schubert T."/>
        </authorList>
    </citation>
    <scope>NUCLEOTIDE SEQUENCE</scope>
    <source>
        <strain evidence="6">JPD-1</strain>
    </source>
</reference>
<dbReference type="PIRSF" id="PIRSF002070">
    <property type="entry name" value="SSB"/>
    <property type="match status" value="1"/>
</dbReference>
<dbReference type="EMBL" id="CP039734">
    <property type="protein sequence ID" value="QIR76910.1"/>
    <property type="molecule type" value="Genomic_DNA"/>
</dbReference>
<reference evidence="7 10" key="1">
    <citation type="journal article" date="2017" name="Environ. Sci. Technol.">
        <title>Organohalide Respiration with Chlorinated Ethenes under Low pH Conditions.</title>
        <authorList>
            <person name="Yang Y."/>
            <person name="Capiro N.L."/>
            <person name="Marcet T.F."/>
            <person name="Yan J."/>
            <person name="Pennell K.D."/>
            <person name="Loffler F.E."/>
        </authorList>
    </citation>
    <scope>NUCLEOTIDE SEQUENCE [LARGE SCALE GENOMIC DNA]</scope>
    <source>
        <strain evidence="7 10">ACSDCE</strain>
    </source>
</reference>
<accession>A0A290HCX1</accession>
<dbReference type="NCBIfam" id="NF006297">
    <property type="entry name" value="PRK08486.1"/>
    <property type="match status" value="1"/>
</dbReference>
<evidence type="ECO:0000256" key="1">
    <source>
        <dbReference type="ARBA" id="ARBA00023125"/>
    </source>
</evidence>
<feature type="region of interest" description="Disordered" evidence="4">
    <location>
        <begin position="106"/>
        <end position="169"/>
    </location>
</feature>
<gene>
    <name evidence="7" type="ORF">FA584_12170</name>
    <name evidence="5" type="ORF">Sdiek1_1199</name>
    <name evidence="6" type="ORF">SJPD1_1153</name>
</gene>
<feature type="compositionally biased region" description="Polar residues" evidence="4">
    <location>
        <begin position="131"/>
        <end position="151"/>
    </location>
</feature>
<sequence length="169" mass="18697">MFNRVIMLGNLTRDCELRYLPNGGAVCTTGLATNRRFKKQDGSQGEEVCFIDITFFGRTAEIANQYLSRGKKVLVEGRLKLDQWTDQQGVKRSKHSITVETLQMMDSRGGQESGGAEGGSYGGEPMATPNVGYNNANQQKPAAYPRQSTPEYSGHEIPDIDINDDEIPF</sequence>
<dbReference type="EMBL" id="CP021416">
    <property type="protein sequence ID" value="ARU48365.1"/>
    <property type="molecule type" value="Genomic_DNA"/>
</dbReference>
<dbReference type="CDD" id="cd04496">
    <property type="entry name" value="SSB_OBF"/>
    <property type="match status" value="1"/>
</dbReference>
<evidence type="ECO:0000313" key="10">
    <source>
        <dbReference type="Proteomes" id="UP000502831"/>
    </source>
</evidence>
<dbReference type="GO" id="GO:0003697">
    <property type="term" value="F:single-stranded DNA binding"/>
    <property type="evidence" value="ECO:0007669"/>
    <property type="project" value="UniProtKB-UniRule"/>
</dbReference>
<dbReference type="NCBIfam" id="TIGR00621">
    <property type="entry name" value="ssb"/>
    <property type="match status" value="1"/>
</dbReference>